<dbReference type="EMBL" id="AFPZ01000025">
    <property type="protein sequence ID" value="EGQ26996.1"/>
    <property type="molecule type" value="Genomic_DNA"/>
</dbReference>
<proteinExistence type="predicted"/>
<organism evidence="1 2">
    <name type="scientific">Sporosarcina newyorkensis 2681</name>
    <dbReference type="NCBI Taxonomy" id="1027292"/>
    <lineage>
        <taxon>Bacteria</taxon>
        <taxon>Bacillati</taxon>
        <taxon>Bacillota</taxon>
        <taxon>Bacilli</taxon>
        <taxon>Bacillales</taxon>
        <taxon>Caryophanaceae</taxon>
        <taxon>Sporosarcina</taxon>
    </lineage>
</organism>
<gene>
    <name evidence="1" type="ORF">HMPREF9372_1026</name>
</gene>
<dbReference type="Proteomes" id="UP000005316">
    <property type="component" value="Unassembled WGS sequence"/>
</dbReference>
<name>F9DQE6_9BACL</name>
<dbReference type="AlphaFoldDB" id="F9DQE6"/>
<accession>F9DQE6</accession>
<dbReference type="HOGENOM" id="CLU_3189192_0_0_9"/>
<sequence length="46" mass="5513">MHARFKIQTQSHQGVIDYKKSPEIQRIWILKAFLLFKNVRLANRMG</sequence>
<evidence type="ECO:0000313" key="2">
    <source>
        <dbReference type="Proteomes" id="UP000005316"/>
    </source>
</evidence>
<reference evidence="1 2" key="1">
    <citation type="submission" date="2011-04" db="EMBL/GenBank/DDBJ databases">
        <authorList>
            <person name="Muzny D."/>
            <person name="Qin X."/>
            <person name="Deng J."/>
            <person name="Jiang H."/>
            <person name="Liu Y."/>
            <person name="Qu J."/>
            <person name="Song X.-Z."/>
            <person name="Zhang L."/>
            <person name="Thornton R."/>
            <person name="Coyle M."/>
            <person name="Francisco L."/>
            <person name="Jackson L."/>
            <person name="Javaid M."/>
            <person name="Korchina V."/>
            <person name="Kovar C."/>
            <person name="Mata R."/>
            <person name="Mathew T."/>
            <person name="Ngo R."/>
            <person name="Nguyen L."/>
            <person name="Nguyen N."/>
            <person name="Okwuonu G."/>
            <person name="Ongeri F."/>
            <person name="Pham C."/>
            <person name="Simmons D."/>
            <person name="Wilczek-Boney K."/>
            <person name="Hale W."/>
            <person name="Jakkamsetti A."/>
            <person name="Pham P."/>
            <person name="Ruth R."/>
            <person name="San Lucas F."/>
            <person name="Warren J."/>
            <person name="Zhang J."/>
            <person name="Zhao Z."/>
            <person name="Zhou C."/>
            <person name="Zhu D."/>
            <person name="Lee S."/>
            <person name="Bess C."/>
            <person name="Blankenburg K."/>
            <person name="Forbes L."/>
            <person name="Fu Q."/>
            <person name="Gubbala S."/>
            <person name="Hirani K."/>
            <person name="Jayaseelan J.C."/>
            <person name="Lara F."/>
            <person name="Munidasa M."/>
            <person name="Palculict T."/>
            <person name="Patil S."/>
            <person name="Pu L.-L."/>
            <person name="Saada N."/>
            <person name="Tang L."/>
            <person name="Weissenberger G."/>
            <person name="Zhu Y."/>
            <person name="Hemphill L."/>
            <person name="Shang Y."/>
            <person name="Youmans B."/>
            <person name="Ayvaz T."/>
            <person name="Ross M."/>
            <person name="Santibanez J."/>
            <person name="Aqrawi P."/>
            <person name="Gross S."/>
            <person name="Joshi V."/>
            <person name="Fowler G."/>
            <person name="Nazareth L."/>
            <person name="Reid J."/>
            <person name="Worley K."/>
            <person name="Petrosino J."/>
            <person name="Highlander S."/>
            <person name="Gibbs R."/>
        </authorList>
    </citation>
    <scope>NUCLEOTIDE SEQUENCE [LARGE SCALE GENOMIC DNA]</scope>
    <source>
        <strain evidence="1 2">2681</strain>
    </source>
</reference>
<evidence type="ECO:0000313" key="1">
    <source>
        <dbReference type="EMBL" id="EGQ26996.1"/>
    </source>
</evidence>
<protein>
    <submittedName>
        <fullName evidence="1">Uncharacterized protein</fullName>
    </submittedName>
</protein>
<comment type="caution">
    <text evidence="1">The sequence shown here is derived from an EMBL/GenBank/DDBJ whole genome shotgun (WGS) entry which is preliminary data.</text>
</comment>